<feature type="signal peptide" evidence="1">
    <location>
        <begin position="1"/>
        <end position="20"/>
    </location>
</feature>
<reference evidence="2 3" key="1">
    <citation type="submission" date="2019-04" db="EMBL/GenBank/DDBJ databases">
        <title>High contiguity whole genome sequence and gene annotation resource for two Venturia nashicola isolates.</title>
        <authorList>
            <person name="Prokchorchik M."/>
            <person name="Won K."/>
            <person name="Lee Y."/>
            <person name="Choi E.D."/>
            <person name="Segonzac C."/>
            <person name="Sohn K.H."/>
        </authorList>
    </citation>
    <scope>NUCLEOTIDE SEQUENCE [LARGE SCALE GENOMIC DNA]</scope>
    <source>
        <strain evidence="2 3">PRI2</strain>
    </source>
</reference>
<feature type="chain" id="PRO_5021320734" evidence="1">
    <location>
        <begin position="21"/>
        <end position="145"/>
    </location>
</feature>
<organism evidence="2 3">
    <name type="scientific">Venturia nashicola</name>
    <dbReference type="NCBI Taxonomy" id="86259"/>
    <lineage>
        <taxon>Eukaryota</taxon>
        <taxon>Fungi</taxon>
        <taxon>Dikarya</taxon>
        <taxon>Ascomycota</taxon>
        <taxon>Pezizomycotina</taxon>
        <taxon>Dothideomycetes</taxon>
        <taxon>Pleosporomycetidae</taxon>
        <taxon>Venturiales</taxon>
        <taxon>Venturiaceae</taxon>
        <taxon>Venturia</taxon>
    </lineage>
</organism>
<name>A0A4Z1NHN4_9PEZI</name>
<protein>
    <submittedName>
        <fullName evidence="2">Uncharacterized protein</fullName>
    </submittedName>
</protein>
<evidence type="ECO:0000313" key="2">
    <source>
        <dbReference type="EMBL" id="TID13248.1"/>
    </source>
</evidence>
<evidence type="ECO:0000313" key="3">
    <source>
        <dbReference type="Proteomes" id="UP000298493"/>
    </source>
</evidence>
<comment type="caution">
    <text evidence="2">The sequence shown here is derived from an EMBL/GenBank/DDBJ whole genome shotgun (WGS) entry which is preliminary data.</text>
</comment>
<accession>A0A4Z1NHN4</accession>
<evidence type="ECO:0000256" key="1">
    <source>
        <dbReference type="SAM" id="SignalP"/>
    </source>
</evidence>
<proteinExistence type="predicted"/>
<keyword evidence="1" id="KW-0732">Signal</keyword>
<keyword evidence="3" id="KW-1185">Reference proteome</keyword>
<dbReference type="Proteomes" id="UP000298493">
    <property type="component" value="Unassembled WGS sequence"/>
</dbReference>
<dbReference type="EMBL" id="SNSC02000028">
    <property type="protein sequence ID" value="TID13248.1"/>
    <property type="molecule type" value="Genomic_DNA"/>
</dbReference>
<gene>
    <name evidence="2" type="ORF">E6O75_ATG10321</name>
</gene>
<sequence length="145" mass="16293">MLFQVQNTLLLFLVTILANALPLIDEHGVPFNLMTDPAAVKLDICSSKMYVDCHINLHPEANKCYTTYSYLKEENGYKVASIALGEGTRCTLYGSVACETFSKADGYTFEIRKSMGDLVQDPKRKWPFSGPYRSIGVLSFKCWCD</sequence>
<dbReference type="AlphaFoldDB" id="A0A4Z1NHN4"/>